<dbReference type="Gene3D" id="3.90.228.10">
    <property type="match status" value="1"/>
</dbReference>
<dbReference type="Pfam" id="PF00644">
    <property type="entry name" value="PARP"/>
    <property type="match status" value="1"/>
</dbReference>
<feature type="domain" description="PARP catalytic" evidence="1">
    <location>
        <begin position="2"/>
        <end position="144"/>
    </location>
</feature>
<reference evidence="2" key="1">
    <citation type="submission" date="2021-01" db="EMBL/GenBank/DDBJ databases">
        <authorList>
            <person name="Corre E."/>
            <person name="Pelletier E."/>
            <person name="Niang G."/>
            <person name="Scheremetjew M."/>
            <person name="Finn R."/>
            <person name="Kale V."/>
            <person name="Holt S."/>
            <person name="Cochrane G."/>
            <person name="Meng A."/>
            <person name="Brown T."/>
            <person name="Cohen L."/>
        </authorList>
    </citation>
    <scope>NUCLEOTIDE SEQUENCE</scope>
    <source>
        <strain evidence="2">S3</strain>
    </source>
</reference>
<dbReference type="PANTHER" id="PTHR45740">
    <property type="entry name" value="POLY [ADP-RIBOSE] POLYMERASE"/>
    <property type="match status" value="1"/>
</dbReference>
<dbReference type="PANTHER" id="PTHR45740:SF2">
    <property type="entry name" value="POLY [ADP-RIBOSE] POLYMERASE"/>
    <property type="match status" value="1"/>
</dbReference>
<name>A0A7S3IGC6_9SPIT</name>
<gene>
    <name evidence="2" type="ORF">SINC0208_LOCUS2611</name>
</gene>
<evidence type="ECO:0000313" key="2">
    <source>
        <dbReference type="EMBL" id="CAE0322028.1"/>
    </source>
</evidence>
<dbReference type="InterPro" id="IPR012317">
    <property type="entry name" value="Poly(ADP-ribose)pol_cat_dom"/>
</dbReference>
<protein>
    <recommendedName>
        <fullName evidence="1">PARP catalytic domain-containing protein</fullName>
    </recommendedName>
</protein>
<evidence type="ECO:0000259" key="1">
    <source>
        <dbReference type="Pfam" id="PF00644"/>
    </source>
</evidence>
<dbReference type="GO" id="GO:0003950">
    <property type="term" value="F:NAD+ poly-ADP-ribosyltransferase activity"/>
    <property type="evidence" value="ECO:0007669"/>
    <property type="project" value="InterPro"/>
</dbReference>
<proteinExistence type="predicted"/>
<accession>A0A7S3IGC6</accession>
<organism evidence="2">
    <name type="scientific">Strombidium inclinatum</name>
    <dbReference type="NCBI Taxonomy" id="197538"/>
    <lineage>
        <taxon>Eukaryota</taxon>
        <taxon>Sar</taxon>
        <taxon>Alveolata</taxon>
        <taxon>Ciliophora</taxon>
        <taxon>Intramacronucleata</taxon>
        <taxon>Spirotrichea</taxon>
        <taxon>Oligotrichia</taxon>
        <taxon>Strombidiidae</taxon>
        <taxon>Strombidium</taxon>
    </lineage>
</organism>
<dbReference type="GO" id="GO:0005634">
    <property type="term" value="C:nucleus"/>
    <property type="evidence" value="ECO:0007669"/>
    <property type="project" value="TreeGrafter"/>
</dbReference>
<dbReference type="EMBL" id="HBIH01006364">
    <property type="protein sequence ID" value="CAE0322028.1"/>
    <property type="molecule type" value="Transcribed_RNA"/>
</dbReference>
<dbReference type="SUPFAM" id="SSF56399">
    <property type="entry name" value="ADP-ribosylation"/>
    <property type="match status" value="1"/>
</dbReference>
<dbReference type="GO" id="GO:1990404">
    <property type="term" value="F:NAD+-protein mono-ADP-ribosyltransferase activity"/>
    <property type="evidence" value="ECO:0007669"/>
    <property type="project" value="TreeGrafter"/>
</dbReference>
<dbReference type="AlphaFoldDB" id="A0A7S3IGC6"/>
<dbReference type="InterPro" id="IPR051712">
    <property type="entry name" value="ARTD-AVP"/>
</dbReference>
<sequence>MFHGPRNTEPKEIYTSDYGLDHRHSQQGYYGNGIYFSDNANYCHNYVHTGSDFVNGNFKSVKQIFLCYVVAGESIKLSKQNLKVPPYKRDFQHNRQTDFIQSDKLTNRDVFNSPTRFDSVENEDRSHLIIYDYNKQYPAYLLSFE</sequence>